<evidence type="ECO:0000313" key="3">
    <source>
        <dbReference type="EMBL" id="CAG9334410.1"/>
    </source>
</evidence>
<dbReference type="EMBL" id="CAJZBQ010000058">
    <property type="protein sequence ID" value="CAG9334410.1"/>
    <property type="molecule type" value="Genomic_DNA"/>
</dbReference>
<dbReference type="SUPFAM" id="SSF53254">
    <property type="entry name" value="Phosphoglycerate mutase-like"/>
    <property type="match status" value="1"/>
</dbReference>
<gene>
    <name evidence="3" type="ORF">BSTOLATCC_MIC61028</name>
</gene>
<keyword evidence="4" id="KW-1185">Reference proteome</keyword>
<comment type="caution">
    <text evidence="3">The sequence shown here is derived from an EMBL/GenBank/DDBJ whole genome shotgun (WGS) entry which is preliminary data.</text>
</comment>
<dbReference type="Pfam" id="PF00328">
    <property type="entry name" value="His_Phos_2"/>
    <property type="match status" value="1"/>
</dbReference>
<sequence>MLVFLFILAFAQASIVSVVISFRHGGRAPVYKFSWDTGVWPQGLGQLTPSGMRQHYLNGREFRYKYITQNAVINPVYLEEQVYVRSTDYNRTIQSVESMLSGLFPIGPQIASQNLAAKAVPPLIVSNLDNIQAQLGLNALPNKFQTVPIHVVASPYDYMLAGYSSTTCARIGQIANEIAQQNEYQDALNEYKSGLQKQIQELWGTSPSFSEAGWMGDTITAELFEDFPMPNGVSTQMYYELAGAYNYTATYYYNKEVSSLAGSEFFEAVLYQFNSTINNTDTVRLGLYSAHDTTIAAFLSFMGMFSGKNPVFASTLIFELHEVTGAYFVQIIYNDQVMTLNGCQEMCPFDTFYTLIAENIVDDVEEACQLKSTTIFQ</sequence>
<name>A0AAU9KC18_9CILI</name>
<evidence type="ECO:0000256" key="2">
    <source>
        <dbReference type="ARBA" id="ARBA00022801"/>
    </source>
</evidence>
<dbReference type="InterPro" id="IPR029033">
    <property type="entry name" value="His_PPase_superfam"/>
</dbReference>
<evidence type="ECO:0000313" key="4">
    <source>
        <dbReference type="Proteomes" id="UP001162131"/>
    </source>
</evidence>
<comment type="similarity">
    <text evidence="1">Belongs to the histidine acid phosphatase family.</text>
</comment>
<dbReference type="CDD" id="cd07061">
    <property type="entry name" value="HP_HAP_like"/>
    <property type="match status" value="1"/>
</dbReference>
<dbReference type="InterPro" id="IPR000560">
    <property type="entry name" value="His_Pase_clade-2"/>
</dbReference>
<dbReference type="Gene3D" id="3.40.50.1240">
    <property type="entry name" value="Phosphoglycerate mutase-like"/>
    <property type="match status" value="1"/>
</dbReference>
<dbReference type="GO" id="GO:0016791">
    <property type="term" value="F:phosphatase activity"/>
    <property type="evidence" value="ECO:0007669"/>
    <property type="project" value="TreeGrafter"/>
</dbReference>
<dbReference type="PANTHER" id="PTHR11567:SF110">
    <property type="entry name" value="2-PHOSPHOXYLOSE PHOSPHATASE 1"/>
    <property type="match status" value="1"/>
</dbReference>
<evidence type="ECO:0008006" key="5">
    <source>
        <dbReference type="Google" id="ProtNLM"/>
    </source>
</evidence>
<evidence type="ECO:0000256" key="1">
    <source>
        <dbReference type="ARBA" id="ARBA00005375"/>
    </source>
</evidence>
<protein>
    <recommendedName>
        <fullName evidence="5">Acid phosphatase</fullName>
    </recommendedName>
</protein>
<accession>A0AAU9KC18</accession>
<proteinExistence type="inferred from homology"/>
<dbReference type="AlphaFoldDB" id="A0AAU9KC18"/>
<keyword evidence="2" id="KW-0378">Hydrolase</keyword>
<dbReference type="Proteomes" id="UP001162131">
    <property type="component" value="Unassembled WGS sequence"/>
</dbReference>
<dbReference type="PANTHER" id="PTHR11567">
    <property type="entry name" value="ACID PHOSPHATASE-RELATED"/>
    <property type="match status" value="1"/>
</dbReference>
<dbReference type="InterPro" id="IPR050645">
    <property type="entry name" value="Histidine_acid_phosphatase"/>
</dbReference>
<reference evidence="3" key="1">
    <citation type="submission" date="2021-09" db="EMBL/GenBank/DDBJ databases">
        <authorList>
            <consortium name="AG Swart"/>
            <person name="Singh M."/>
            <person name="Singh A."/>
            <person name="Seah K."/>
            <person name="Emmerich C."/>
        </authorList>
    </citation>
    <scope>NUCLEOTIDE SEQUENCE</scope>
    <source>
        <strain evidence="3">ATCC30299</strain>
    </source>
</reference>
<organism evidence="3 4">
    <name type="scientific">Blepharisma stoltei</name>
    <dbReference type="NCBI Taxonomy" id="1481888"/>
    <lineage>
        <taxon>Eukaryota</taxon>
        <taxon>Sar</taxon>
        <taxon>Alveolata</taxon>
        <taxon>Ciliophora</taxon>
        <taxon>Postciliodesmatophora</taxon>
        <taxon>Heterotrichea</taxon>
        <taxon>Heterotrichida</taxon>
        <taxon>Blepharismidae</taxon>
        <taxon>Blepharisma</taxon>
    </lineage>
</organism>